<dbReference type="Pfam" id="PF13738">
    <property type="entry name" value="Pyr_redox_3"/>
    <property type="match status" value="1"/>
</dbReference>
<comment type="caution">
    <text evidence="1">The sequence shown here is derived from an EMBL/GenBank/DDBJ whole genome shotgun (WGS) entry which is preliminary data.</text>
</comment>
<dbReference type="GO" id="GO:0004497">
    <property type="term" value="F:monooxygenase activity"/>
    <property type="evidence" value="ECO:0007669"/>
    <property type="project" value="UniProtKB-KW"/>
</dbReference>
<evidence type="ECO:0000313" key="2">
    <source>
        <dbReference type="Proteomes" id="UP001562065"/>
    </source>
</evidence>
<proteinExistence type="predicted"/>
<dbReference type="InterPro" id="IPR036188">
    <property type="entry name" value="FAD/NAD-bd_sf"/>
</dbReference>
<protein>
    <submittedName>
        <fullName evidence="1">Flavin-containing monooxygenase</fullName>
        <ecNumber evidence="1">1.14.13.-</ecNumber>
    </submittedName>
</protein>
<gene>
    <name evidence="1" type="ORF">AB5I84_02930</name>
</gene>
<dbReference type="EMBL" id="JBGCUO010000001">
    <property type="protein sequence ID" value="MEY1661099.1"/>
    <property type="molecule type" value="Genomic_DNA"/>
</dbReference>
<keyword evidence="1" id="KW-0503">Monooxygenase</keyword>
<dbReference type="SUPFAM" id="SSF51905">
    <property type="entry name" value="FAD/NAD(P)-binding domain"/>
    <property type="match status" value="2"/>
</dbReference>
<dbReference type="PRINTS" id="PR00411">
    <property type="entry name" value="PNDRDTASEI"/>
</dbReference>
<dbReference type="Gene3D" id="3.50.50.60">
    <property type="entry name" value="FAD/NAD(P)-binding domain"/>
    <property type="match status" value="2"/>
</dbReference>
<keyword evidence="1" id="KW-0560">Oxidoreductase</keyword>
<reference evidence="1 2" key="1">
    <citation type="submission" date="2024-07" db="EMBL/GenBank/DDBJ databases">
        <authorList>
            <person name="Ren Q."/>
        </authorList>
    </citation>
    <scope>NUCLEOTIDE SEQUENCE [LARGE SCALE GENOMIC DNA]</scope>
    <source>
        <strain evidence="1 2">REN37</strain>
    </source>
</reference>
<dbReference type="Proteomes" id="UP001562065">
    <property type="component" value="Unassembled WGS sequence"/>
</dbReference>
<dbReference type="PANTHER" id="PTHR42877:SF4">
    <property type="entry name" value="FAD_NAD(P)-BINDING DOMAIN-CONTAINING PROTEIN-RELATED"/>
    <property type="match status" value="1"/>
</dbReference>
<sequence length="486" mass="54696">MNNKLEAVIIGAGFGGVGMAIRLMQAGIDSFVILEKGEDVGGCWRENTYPGAACDVPSNLYSFSFEPNPNWTRRFAPQAEIFAYLRHCARKYNVYPKVRFGCEVEQARYDDASQRWSVTTRNGEHYDSRLVIAATGQLNRPAMPQLGGEERFTGSRFHSARWDHDVDLRGKRVGVIGTGASAIQFVPAIMDKVASLTLFQRSAAYVLPKPDRAYTPLEQKLFDKLPAIQKFSRGAIYSFYETRVFGFSGFDKAMAIYRLRAQQHMRRAVKDATKRAQLTPDYPIGCKRILLSNDYFEALAQDKASIVTDRIQGFTEKGLATADGREHAFDVIIYGTGFQATDFLAPMRITGRDGVDLNQAWRDGAEAYYGMTVHGFPNLFMLYGPNTNLGHNSIVYMLESQFNHVMSCLDSMEQTGAGAIEVRETVQASFNAALQEQIRATVWDQGCTSWYKNESGKNTNNWPGFTFRYRQAIRTVKADDYEFSSR</sequence>
<dbReference type="PANTHER" id="PTHR42877">
    <property type="entry name" value="L-ORNITHINE N(5)-MONOOXYGENASE-RELATED"/>
    <property type="match status" value="1"/>
</dbReference>
<dbReference type="EC" id="1.14.13.-" evidence="1"/>
<keyword evidence="2" id="KW-1185">Reference proteome</keyword>
<dbReference type="InterPro" id="IPR051209">
    <property type="entry name" value="FAD-bind_Monooxygenase_sf"/>
</dbReference>
<accession>A0ABV4AEG6</accession>
<dbReference type="RefSeq" id="WP_369454336.1">
    <property type="nucleotide sequence ID" value="NZ_JBGCUO010000001.1"/>
</dbReference>
<name>A0ABV4AEG6_9GAMM</name>
<evidence type="ECO:0000313" key="1">
    <source>
        <dbReference type="EMBL" id="MEY1661099.1"/>
    </source>
</evidence>
<organism evidence="1 2">
    <name type="scientific">Isoalcanivorax beigongshangi</name>
    <dbReference type="NCBI Taxonomy" id="3238810"/>
    <lineage>
        <taxon>Bacteria</taxon>
        <taxon>Pseudomonadati</taxon>
        <taxon>Pseudomonadota</taxon>
        <taxon>Gammaproteobacteria</taxon>
        <taxon>Oceanospirillales</taxon>
        <taxon>Alcanivoracaceae</taxon>
        <taxon>Isoalcanivorax</taxon>
    </lineage>
</organism>